<evidence type="ECO:0000256" key="3">
    <source>
        <dbReference type="ARBA" id="ARBA00022692"/>
    </source>
</evidence>
<proteinExistence type="predicted"/>
<gene>
    <name evidence="11" type="ORF">GCM10009776_17760</name>
</gene>
<dbReference type="Gene3D" id="1.20.120.350">
    <property type="entry name" value="Voltage-gated potassium channels. Chain C"/>
    <property type="match status" value="1"/>
</dbReference>
<feature type="transmembrane region" description="Helical" evidence="9">
    <location>
        <begin position="175"/>
        <end position="199"/>
    </location>
</feature>
<dbReference type="SUPFAM" id="SSF81324">
    <property type="entry name" value="Voltage-gated potassium channels"/>
    <property type="match status" value="1"/>
</dbReference>
<feature type="transmembrane region" description="Helical" evidence="9">
    <location>
        <begin position="112"/>
        <end position="134"/>
    </location>
</feature>
<dbReference type="Gene3D" id="1.10.287.70">
    <property type="match status" value="1"/>
</dbReference>
<evidence type="ECO:0000256" key="5">
    <source>
        <dbReference type="ARBA" id="ARBA00023065"/>
    </source>
</evidence>
<organism evidence="11 12">
    <name type="scientific">Microbacterium deminutum</name>
    <dbReference type="NCBI Taxonomy" id="344164"/>
    <lineage>
        <taxon>Bacteria</taxon>
        <taxon>Bacillati</taxon>
        <taxon>Actinomycetota</taxon>
        <taxon>Actinomycetes</taxon>
        <taxon>Micrococcales</taxon>
        <taxon>Microbacteriaceae</taxon>
        <taxon>Microbacterium</taxon>
    </lineage>
</organism>
<dbReference type="EMBL" id="BAAAOG010000002">
    <property type="protein sequence ID" value="GAA1956082.1"/>
    <property type="molecule type" value="Genomic_DNA"/>
</dbReference>
<name>A0ABN2QPJ0_9MICO</name>
<evidence type="ECO:0000256" key="2">
    <source>
        <dbReference type="ARBA" id="ARBA00022448"/>
    </source>
</evidence>
<evidence type="ECO:0000256" key="1">
    <source>
        <dbReference type="ARBA" id="ARBA00004141"/>
    </source>
</evidence>
<evidence type="ECO:0000256" key="8">
    <source>
        <dbReference type="SAM" id="MobiDB-lite"/>
    </source>
</evidence>
<evidence type="ECO:0000313" key="11">
    <source>
        <dbReference type="EMBL" id="GAA1956082.1"/>
    </source>
</evidence>
<keyword evidence="12" id="KW-1185">Reference proteome</keyword>
<feature type="transmembrane region" description="Helical" evidence="9">
    <location>
        <begin position="43"/>
        <end position="62"/>
    </location>
</feature>
<evidence type="ECO:0000259" key="10">
    <source>
        <dbReference type="Pfam" id="PF07885"/>
    </source>
</evidence>
<feature type="transmembrane region" description="Helical" evidence="9">
    <location>
        <begin position="12"/>
        <end position="31"/>
    </location>
</feature>
<evidence type="ECO:0000256" key="7">
    <source>
        <dbReference type="ARBA" id="ARBA00023303"/>
    </source>
</evidence>
<evidence type="ECO:0000256" key="4">
    <source>
        <dbReference type="ARBA" id="ARBA00022989"/>
    </source>
</evidence>
<reference evidence="11 12" key="1">
    <citation type="journal article" date="2019" name="Int. J. Syst. Evol. Microbiol.">
        <title>The Global Catalogue of Microorganisms (GCM) 10K type strain sequencing project: providing services to taxonomists for standard genome sequencing and annotation.</title>
        <authorList>
            <consortium name="The Broad Institute Genomics Platform"/>
            <consortium name="The Broad Institute Genome Sequencing Center for Infectious Disease"/>
            <person name="Wu L."/>
            <person name="Ma J."/>
        </authorList>
    </citation>
    <scope>NUCLEOTIDE SEQUENCE [LARGE SCALE GENOMIC DNA]</scope>
    <source>
        <strain evidence="11 12">JCM 14901</strain>
    </source>
</reference>
<dbReference type="InterPro" id="IPR027359">
    <property type="entry name" value="Volt_channel_dom_sf"/>
</dbReference>
<evidence type="ECO:0000256" key="6">
    <source>
        <dbReference type="ARBA" id="ARBA00023136"/>
    </source>
</evidence>
<keyword evidence="6 9" id="KW-0472">Membrane</keyword>
<evidence type="ECO:0000256" key="9">
    <source>
        <dbReference type="SAM" id="Phobius"/>
    </source>
</evidence>
<keyword evidence="5" id="KW-0406">Ion transport</keyword>
<dbReference type="GO" id="GO:0034220">
    <property type="term" value="P:monoatomic ion transmembrane transport"/>
    <property type="evidence" value="ECO:0007669"/>
    <property type="project" value="UniProtKB-KW"/>
</dbReference>
<dbReference type="PANTHER" id="PTHR11537:SF254">
    <property type="entry name" value="POTASSIUM VOLTAGE-GATED CHANNEL PROTEIN SHAB"/>
    <property type="match status" value="1"/>
</dbReference>
<sequence>MTEERWFQITYWPLLIASVLFIIAYSLQVIFELSGTAETIARSFVYATWFVFIVDYLVRLWLSSPRGPWFRHHIFDLLVVIIPPLKPLRLLQAFTRVASKRTSQGTALRSRISVYGAGAALILIWVAALAVLDAERGKPGANIETFGDAVWWAFVTITTVGYGDYYPVTAAGRTVAVGLMAGGVAVVGVVTATFASWVLERAAARSSDDDEPATRGQIRAMSKDLTRITNRLSGGPPPEQ</sequence>
<keyword evidence="3 9" id="KW-0812">Transmembrane</keyword>
<dbReference type="Proteomes" id="UP001499933">
    <property type="component" value="Unassembled WGS sequence"/>
</dbReference>
<dbReference type="Pfam" id="PF07885">
    <property type="entry name" value="Ion_trans_2"/>
    <property type="match status" value="1"/>
</dbReference>
<dbReference type="RefSeq" id="WP_344093523.1">
    <property type="nucleotide sequence ID" value="NZ_BAAAOG010000002.1"/>
</dbReference>
<keyword evidence="7 11" id="KW-0407">Ion channel</keyword>
<feature type="region of interest" description="Disordered" evidence="8">
    <location>
        <begin position="206"/>
        <end position="240"/>
    </location>
</feature>
<keyword evidence="4 9" id="KW-1133">Transmembrane helix</keyword>
<comment type="subcellular location">
    <subcellularLocation>
        <location evidence="1">Membrane</location>
        <topology evidence="1">Multi-pass membrane protein</topology>
    </subcellularLocation>
</comment>
<dbReference type="Gene3D" id="1.20.5.110">
    <property type="match status" value="1"/>
</dbReference>
<feature type="transmembrane region" description="Helical" evidence="9">
    <location>
        <begin position="146"/>
        <end position="163"/>
    </location>
</feature>
<dbReference type="InterPro" id="IPR013099">
    <property type="entry name" value="K_chnl_dom"/>
</dbReference>
<keyword evidence="2" id="KW-0813">Transport</keyword>
<protein>
    <submittedName>
        <fullName evidence="11">Potassium channel family protein</fullName>
    </submittedName>
</protein>
<dbReference type="InterPro" id="IPR028325">
    <property type="entry name" value="VG_K_chnl"/>
</dbReference>
<evidence type="ECO:0000313" key="12">
    <source>
        <dbReference type="Proteomes" id="UP001499933"/>
    </source>
</evidence>
<comment type="caution">
    <text evidence="11">The sequence shown here is derived from an EMBL/GenBank/DDBJ whole genome shotgun (WGS) entry which is preliminary data.</text>
</comment>
<dbReference type="PANTHER" id="PTHR11537">
    <property type="entry name" value="VOLTAGE-GATED POTASSIUM CHANNEL"/>
    <property type="match status" value="1"/>
</dbReference>
<feature type="domain" description="Potassium channel" evidence="10">
    <location>
        <begin position="122"/>
        <end position="198"/>
    </location>
</feature>
<accession>A0ABN2QPJ0</accession>